<dbReference type="RefSeq" id="WP_052415144.1">
    <property type="nucleotide sequence ID" value="NZ_BBNR01000019.1"/>
</dbReference>
<dbReference type="Gene3D" id="3.20.20.80">
    <property type="entry name" value="Glycosidases"/>
    <property type="match status" value="1"/>
</dbReference>
<proteinExistence type="predicted"/>
<dbReference type="AlphaFoldDB" id="A0A090VUN3"/>
<evidence type="ECO:0000313" key="3">
    <source>
        <dbReference type="Proteomes" id="UP000029641"/>
    </source>
</evidence>
<evidence type="ECO:0000313" key="1">
    <source>
        <dbReference type="EMBL" id="GAL68430.1"/>
    </source>
</evidence>
<dbReference type="CDD" id="cd11576">
    <property type="entry name" value="GH99_GH71_like_2"/>
    <property type="match status" value="1"/>
</dbReference>
<dbReference type="eggNOG" id="COG2503">
    <property type="taxonomic scope" value="Bacteria"/>
</dbReference>
<protein>
    <submittedName>
        <fullName evidence="1">Xylosidase</fullName>
    </submittedName>
</protein>
<sequence length="427" mass="48928">MNTLKRVLKNRFNIESSFVLYVLLLFFFPIQAQVSSNIDNSIIGKVLCGYQGWFNAPGDGSGLGFKHYKNGDEFKPGSCVIDYWPDMSELSSKEKYPTDFVHANGEKAYVFSAANSKTVNTHFKWMHDYNIDGVFVQRFVLNVPREDRYKNLNKVFDNCFKASITNKRLLAVMYDLSGSDAIVENTIQDWKLLVDTYGLNNANKDNLITYENKPVVAIWGVGFKNRKYTLAQISTLIDFFKNDPKYGGCSVLLGVPNYWLTLDRDCIPDKQVHEVIAQADILQPWTPGRYNSLKAADLQVEKIKADMVWCQDKNLLYMPVVFPGFSWHNQKKGKDPLNQIPRLKGEFLWRQFFNVIRAGSKSIYLAMFDEMDEGTCIFKVANDPPVGKSPFLNYEGLPSDYYLWLTGKGKDMLNGKIPLQMEIPKYP</sequence>
<dbReference type="OrthoDB" id="9783748at2"/>
<dbReference type="Proteomes" id="UP000029641">
    <property type="component" value="Unassembled WGS sequence"/>
</dbReference>
<dbReference type="Proteomes" id="UP000030184">
    <property type="component" value="Unassembled WGS sequence"/>
</dbReference>
<accession>A0A090VUN3</accession>
<keyword evidence="4" id="KW-1185">Reference proteome</keyword>
<dbReference type="EMBL" id="BBNY01000010">
    <property type="protein sequence ID" value="GAL89473.1"/>
    <property type="molecule type" value="Genomic_DNA"/>
</dbReference>
<name>A0A090VUN3_9FLAO</name>
<evidence type="ECO:0000313" key="2">
    <source>
        <dbReference type="EMBL" id="GAL89473.1"/>
    </source>
</evidence>
<evidence type="ECO:0000313" key="4">
    <source>
        <dbReference type="Proteomes" id="UP000030184"/>
    </source>
</evidence>
<gene>
    <name evidence="1" type="ORF">JCM19301_2037</name>
    <name evidence="2" type="ORF">JCM19538_1710</name>
</gene>
<comment type="caution">
    <text evidence="1">The sequence shown here is derived from an EMBL/GenBank/DDBJ whole genome shotgun (WGS) entry which is preliminary data.</text>
</comment>
<dbReference type="STRING" id="504487.JCM19538_1710"/>
<organism evidence="1 3">
    <name type="scientific">Jejuia pallidilutea</name>
    <dbReference type="NCBI Taxonomy" id="504487"/>
    <lineage>
        <taxon>Bacteria</taxon>
        <taxon>Pseudomonadati</taxon>
        <taxon>Bacteroidota</taxon>
        <taxon>Flavobacteriia</taxon>
        <taxon>Flavobacteriales</taxon>
        <taxon>Flavobacteriaceae</taxon>
        <taxon>Jejuia</taxon>
    </lineage>
</organism>
<reference evidence="4" key="1">
    <citation type="journal article" date="2014" name="Genome Announc.">
        <title>Draft Genome Sequence of Marine Flavobacterium Jejuia pallidilutea Strain 11shimoA1 and Pigmentation Mutants.</title>
        <authorList>
            <person name="Takatani N."/>
            <person name="Nakanishi M."/>
            <person name="Meirelles P."/>
            <person name="Mino S."/>
            <person name="Suda W."/>
            <person name="Oshima K."/>
            <person name="Hattori M."/>
            <person name="Ohkuma M."/>
            <person name="Hosokawa M."/>
            <person name="Miyashita K."/>
            <person name="Thompson F.L."/>
            <person name="Niwa A."/>
            <person name="Sawabe T."/>
            <person name="Sawabe T."/>
        </authorList>
    </citation>
    <scope>NUCLEOTIDE SEQUENCE [LARGE SCALE GENOMIC DNA]</scope>
    <source>
        <strain evidence="4">JCM 19538</strain>
    </source>
</reference>
<dbReference type="EMBL" id="BBNR01000019">
    <property type="protein sequence ID" value="GAL68430.1"/>
    <property type="molecule type" value="Genomic_DNA"/>
</dbReference>